<dbReference type="Gene3D" id="1.20.1270.90">
    <property type="entry name" value="AF1782-like"/>
    <property type="match status" value="1"/>
</dbReference>
<feature type="domain" description="DUF357" evidence="1">
    <location>
        <begin position="13"/>
        <end position="85"/>
    </location>
</feature>
<evidence type="ECO:0000313" key="3">
    <source>
        <dbReference type="Proteomes" id="UP000600363"/>
    </source>
</evidence>
<sequence>MVEPPALEEKAKRYGDMLERALEEVEIAAMRDSFLFRAGCDLLEMARAYHEDGIFFMGKNDLVNALVCFSYGHGFLDAGVRMGVLRAKSKTLFTL</sequence>
<accession>A0A832RTK8</accession>
<dbReference type="Pfam" id="PF04010">
    <property type="entry name" value="DUF357"/>
    <property type="match status" value="1"/>
</dbReference>
<comment type="caution">
    <text evidence="2">The sequence shown here is derived from an EMBL/GenBank/DDBJ whole genome shotgun (WGS) entry which is preliminary data.</text>
</comment>
<dbReference type="InterPro" id="IPR023140">
    <property type="entry name" value="DUF357"/>
</dbReference>
<name>A0A832RTK8_9EURY</name>
<evidence type="ECO:0000259" key="1">
    <source>
        <dbReference type="Pfam" id="PF04010"/>
    </source>
</evidence>
<reference evidence="2" key="1">
    <citation type="journal article" date="2020" name="bioRxiv">
        <title>A rank-normalized archaeal taxonomy based on genome phylogeny resolves widespread incomplete and uneven classifications.</title>
        <authorList>
            <person name="Rinke C."/>
            <person name="Chuvochina M."/>
            <person name="Mussig A.J."/>
            <person name="Chaumeil P.-A."/>
            <person name="Waite D.W."/>
            <person name="Whitman W.B."/>
            <person name="Parks D.H."/>
            <person name="Hugenholtz P."/>
        </authorList>
    </citation>
    <scope>NUCLEOTIDE SEQUENCE</scope>
    <source>
        <strain evidence="2">UBA12518</strain>
    </source>
</reference>
<proteinExistence type="predicted"/>
<dbReference type="EMBL" id="DUIH01000021">
    <property type="protein sequence ID" value="HIH70243.1"/>
    <property type="molecule type" value="Genomic_DNA"/>
</dbReference>
<organism evidence="2 3">
    <name type="scientific">Methermicoccus shengliensis</name>
    <dbReference type="NCBI Taxonomy" id="660064"/>
    <lineage>
        <taxon>Archaea</taxon>
        <taxon>Methanobacteriati</taxon>
        <taxon>Methanobacteriota</taxon>
        <taxon>Stenosarchaea group</taxon>
        <taxon>Methanomicrobia</taxon>
        <taxon>Methanosarcinales</taxon>
        <taxon>Methermicoccaceae</taxon>
        <taxon>Methermicoccus</taxon>
    </lineage>
</organism>
<dbReference type="AlphaFoldDB" id="A0A832RTK8"/>
<protein>
    <submittedName>
        <fullName evidence="2">DUF357 domain-containing protein</fullName>
    </submittedName>
</protein>
<dbReference type="Proteomes" id="UP000600363">
    <property type="component" value="Unassembled WGS sequence"/>
</dbReference>
<gene>
    <name evidence="2" type="ORF">HA299_06510</name>
</gene>
<evidence type="ECO:0000313" key="2">
    <source>
        <dbReference type="EMBL" id="HIH70243.1"/>
    </source>
</evidence>
<dbReference type="SUPFAM" id="SSF158372">
    <property type="entry name" value="AF1782-like"/>
    <property type="match status" value="1"/>
</dbReference>
<dbReference type="RefSeq" id="WP_042684665.1">
    <property type="nucleotide sequence ID" value="NZ_DUIH01000021.1"/>
</dbReference>
<dbReference type="InterPro" id="IPR036809">
    <property type="entry name" value="AF1782-like_sf"/>
</dbReference>